<dbReference type="Pfam" id="PF12974">
    <property type="entry name" value="Phosphonate-bd"/>
    <property type="match status" value="1"/>
</dbReference>
<sequence>MTPLKRWAAAAALLMAAALVQADTFVFTAIPDEDESRLQQRFGKVADYLSAQLGVEVKYIPVKSYAAAITAFRNNQVQLAWFGGLSGVQARRLVPDSEALAQGYEDQFFKTYLIAHQSAGVDTSDSLTDALQGKTFTFGSKGSTSGRLMPEFYLREHFQAAPETIFSRVGFSGDHSRTIAQVQSGAYQIGAVNYSVWDAELAAGKIDTSKVKVIWTTPTYPDYQWTIRGDVDSRFGNGFKDKVKHVLLEMSSPDLLASFPRQKFVPANNSDYAPIEATAKAIGLLD</sequence>
<organism evidence="4 5">
    <name type="scientific">Oceanobacter antarcticus</name>
    <dbReference type="NCBI Taxonomy" id="3133425"/>
    <lineage>
        <taxon>Bacteria</taxon>
        <taxon>Pseudomonadati</taxon>
        <taxon>Pseudomonadota</taxon>
        <taxon>Gammaproteobacteria</taxon>
        <taxon>Oceanospirillales</taxon>
        <taxon>Oceanospirillaceae</taxon>
        <taxon>Oceanobacter</taxon>
    </lineage>
</organism>
<dbReference type="Proteomes" id="UP001620597">
    <property type="component" value="Unassembled WGS sequence"/>
</dbReference>
<dbReference type="SUPFAM" id="SSF53850">
    <property type="entry name" value="Periplasmic binding protein-like II"/>
    <property type="match status" value="1"/>
</dbReference>
<dbReference type="EMBL" id="JBBKTX010000023">
    <property type="protein sequence ID" value="MFK4754057.1"/>
    <property type="molecule type" value="Genomic_DNA"/>
</dbReference>
<dbReference type="RefSeq" id="WP_416207017.1">
    <property type="nucleotide sequence ID" value="NZ_JBBKTX010000023.1"/>
</dbReference>
<dbReference type="InterPro" id="IPR030836">
    <property type="entry name" value="ABC_peri_PhnD-like"/>
</dbReference>
<dbReference type="PANTHER" id="PTHR35841">
    <property type="entry name" value="PHOSPHONATES-BINDING PERIPLASMIC PROTEIN"/>
    <property type="match status" value="1"/>
</dbReference>
<dbReference type="NCBIfam" id="TIGR04553">
    <property type="entry name" value="ABC_peri_selen"/>
    <property type="match status" value="1"/>
</dbReference>
<dbReference type="PANTHER" id="PTHR35841:SF1">
    <property type="entry name" value="PHOSPHONATES-BINDING PERIPLASMIC PROTEIN"/>
    <property type="match status" value="1"/>
</dbReference>
<dbReference type="Gene3D" id="3.40.190.10">
    <property type="entry name" value="Periplasmic binding protein-like II"/>
    <property type="match status" value="2"/>
</dbReference>
<accession>A0ABW8NMG7</accession>
<comment type="caution">
    <text evidence="4">The sequence shown here is derived from an EMBL/GenBank/DDBJ whole genome shotgun (WGS) entry which is preliminary data.</text>
</comment>
<evidence type="ECO:0000313" key="4">
    <source>
        <dbReference type="EMBL" id="MFK4754057.1"/>
    </source>
</evidence>
<evidence type="ECO:0000256" key="1">
    <source>
        <dbReference type="ARBA" id="ARBA00007162"/>
    </source>
</evidence>
<protein>
    <submittedName>
        <fullName evidence="4">Selenate ABC transporter substrate-binding protein</fullName>
    </submittedName>
</protein>
<reference evidence="4 5" key="1">
    <citation type="submission" date="2024-03" db="EMBL/GenBank/DDBJ databases">
        <title>High-quality draft genome sequence of Oceanobacter sp. wDCs-4.</title>
        <authorList>
            <person name="Dong C."/>
        </authorList>
    </citation>
    <scope>NUCLEOTIDE SEQUENCE [LARGE SCALE GENOMIC DNA]</scope>
    <source>
        <strain evidence="5">wDCs-4</strain>
    </source>
</reference>
<proteinExistence type="inferred from homology"/>
<dbReference type="NCBIfam" id="TIGR01098">
    <property type="entry name" value="3A0109s03R"/>
    <property type="match status" value="1"/>
</dbReference>
<evidence type="ECO:0000256" key="3">
    <source>
        <dbReference type="SAM" id="SignalP"/>
    </source>
</evidence>
<gene>
    <name evidence="4" type="ORF">WG929_16720</name>
</gene>
<name>A0ABW8NMG7_9GAMM</name>
<evidence type="ECO:0000313" key="5">
    <source>
        <dbReference type="Proteomes" id="UP001620597"/>
    </source>
</evidence>
<evidence type="ECO:0000256" key="2">
    <source>
        <dbReference type="ARBA" id="ARBA00022729"/>
    </source>
</evidence>
<feature type="signal peptide" evidence="3">
    <location>
        <begin position="1"/>
        <end position="22"/>
    </location>
</feature>
<keyword evidence="5" id="KW-1185">Reference proteome</keyword>
<comment type="similarity">
    <text evidence="1">Belongs to the phosphate/phosphite/phosphonate binding protein family.</text>
</comment>
<feature type="chain" id="PRO_5046481446" evidence="3">
    <location>
        <begin position="23"/>
        <end position="286"/>
    </location>
</feature>
<dbReference type="InterPro" id="IPR005770">
    <property type="entry name" value="PhnD"/>
</dbReference>
<keyword evidence="2 3" id="KW-0732">Signal</keyword>